<dbReference type="GO" id="GO:0005886">
    <property type="term" value="C:plasma membrane"/>
    <property type="evidence" value="ECO:0007669"/>
    <property type="project" value="TreeGrafter"/>
</dbReference>
<comment type="subcellular location">
    <subcellularLocation>
        <location evidence="2">Membrane</location>
        <topology evidence="2">Multi-pass membrane protein</topology>
    </subcellularLocation>
</comment>
<accession>A0A7W7ZW01</accession>
<evidence type="ECO:0000259" key="10">
    <source>
        <dbReference type="Pfam" id="PF01578"/>
    </source>
</evidence>
<dbReference type="InterPro" id="IPR045062">
    <property type="entry name" value="Cyt_c_biogenesis_CcsA/CcmC"/>
</dbReference>
<comment type="similarity">
    <text evidence="3">Belongs to the CcmC/CycZ/HelC family.</text>
</comment>
<dbReference type="AlphaFoldDB" id="A0A7W7ZW01"/>
<sequence>MQTRSIPKPLIWLWLIATFAVLAEGYRQAIFISPAEATMGDIFRIFFYHVPNASLALVPPYINLLGSFGYLFWRNTNPERAQASDALAIAAAEVTLVLTSIGLVTGMLWARPIWGIWWTWDERLTTYLLLWLLYVSYVLLRRLSSSGQTHTLAAVLSIFAAVDVPITFMSIRWWRTQHPGPVLTGGQVDKSMLPAIFWNIAGWGMWSAAVLCFRYALERRRQKLDAVKSQEFLAEGDARGY</sequence>
<reference evidence="11 12" key="1">
    <citation type="submission" date="2020-08" db="EMBL/GenBank/DDBJ databases">
        <title>Genomic Encyclopedia of Type Strains, Phase IV (KMG-V): Genome sequencing to study the core and pangenomes of soil and plant-associated prokaryotes.</title>
        <authorList>
            <person name="Whitman W."/>
        </authorList>
    </citation>
    <scope>NUCLEOTIDE SEQUENCE [LARGE SCALE GENOMIC DNA]</scope>
    <source>
        <strain evidence="11 12">X5P3</strain>
    </source>
</reference>
<keyword evidence="7 9" id="KW-1133">Transmembrane helix</keyword>
<evidence type="ECO:0000256" key="4">
    <source>
        <dbReference type="ARBA" id="ARBA00016463"/>
    </source>
</evidence>
<comment type="caution">
    <text evidence="11">The sequence shown here is derived from an EMBL/GenBank/DDBJ whole genome shotgun (WGS) entry which is preliminary data.</text>
</comment>
<comment type="function">
    <text evidence="1">Required for the export of heme to the periplasm for the biogenesis of c-type cytochromes.</text>
</comment>
<dbReference type="GO" id="GO:0015232">
    <property type="term" value="F:heme transmembrane transporter activity"/>
    <property type="evidence" value="ECO:0007669"/>
    <property type="project" value="InterPro"/>
</dbReference>
<dbReference type="Pfam" id="PF01578">
    <property type="entry name" value="Cytochrom_C_asm"/>
    <property type="match status" value="1"/>
</dbReference>
<dbReference type="PANTHER" id="PTHR30071:SF1">
    <property type="entry name" value="CYTOCHROME B_B6 PROTEIN-RELATED"/>
    <property type="match status" value="1"/>
</dbReference>
<dbReference type="GO" id="GO:0020037">
    <property type="term" value="F:heme binding"/>
    <property type="evidence" value="ECO:0007669"/>
    <property type="project" value="InterPro"/>
</dbReference>
<keyword evidence="6" id="KW-0201">Cytochrome c-type biogenesis</keyword>
<evidence type="ECO:0000313" key="11">
    <source>
        <dbReference type="EMBL" id="MBB5066719.1"/>
    </source>
</evidence>
<feature type="transmembrane region" description="Helical" evidence="9">
    <location>
        <begin position="85"/>
        <end position="109"/>
    </location>
</feature>
<feature type="transmembrane region" description="Helical" evidence="9">
    <location>
        <begin position="124"/>
        <end position="140"/>
    </location>
</feature>
<dbReference type="Proteomes" id="UP000584867">
    <property type="component" value="Unassembled WGS sequence"/>
</dbReference>
<feature type="transmembrane region" description="Helical" evidence="9">
    <location>
        <begin position="195"/>
        <end position="217"/>
    </location>
</feature>
<evidence type="ECO:0000256" key="2">
    <source>
        <dbReference type="ARBA" id="ARBA00004141"/>
    </source>
</evidence>
<keyword evidence="8 9" id="KW-0472">Membrane</keyword>
<keyword evidence="5 9" id="KW-0812">Transmembrane</keyword>
<protein>
    <recommendedName>
        <fullName evidence="4">Heme exporter protein C</fullName>
    </recommendedName>
</protein>
<dbReference type="EMBL" id="JACHIO010000033">
    <property type="protein sequence ID" value="MBB5066719.1"/>
    <property type="molecule type" value="Genomic_DNA"/>
</dbReference>
<dbReference type="PANTHER" id="PTHR30071">
    <property type="entry name" value="HEME EXPORTER PROTEIN C"/>
    <property type="match status" value="1"/>
</dbReference>
<evidence type="ECO:0000256" key="8">
    <source>
        <dbReference type="ARBA" id="ARBA00023136"/>
    </source>
</evidence>
<evidence type="ECO:0000256" key="9">
    <source>
        <dbReference type="SAM" id="Phobius"/>
    </source>
</evidence>
<proteinExistence type="inferred from homology"/>
<feature type="transmembrane region" description="Helical" evidence="9">
    <location>
        <begin position="152"/>
        <end position="175"/>
    </location>
</feature>
<gene>
    <name evidence="11" type="ORF">HDF15_005103</name>
</gene>
<feature type="transmembrane region" description="Helical" evidence="9">
    <location>
        <begin position="53"/>
        <end position="73"/>
    </location>
</feature>
<dbReference type="InterPro" id="IPR003557">
    <property type="entry name" value="Cyt_c_biogenesis_CcmC"/>
</dbReference>
<dbReference type="PRINTS" id="PR01386">
    <property type="entry name" value="CCMCBIOGNSIS"/>
</dbReference>
<dbReference type="GO" id="GO:0017004">
    <property type="term" value="P:cytochrome complex assembly"/>
    <property type="evidence" value="ECO:0007669"/>
    <property type="project" value="UniProtKB-KW"/>
</dbReference>
<evidence type="ECO:0000313" key="12">
    <source>
        <dbReference type="Proteomes" id="UP000584867"/>
    </source>
</evidence>
<organism evidence="11 12">
    <name type="scientific">Granulicella mallensis</name>
    <dbReference type="NCBI Taxonomy" id="940614"/>
    <lineage>
        <taxon>Bacteria</taxon>
        <taxon>Pseudomonadati</taxon>
        <taxon>Acidobacteriota</taxon>
        <taxon>Terriglobia</taxon>
        <taxon>Terriglobales</taxon>
        <taxon>Acidobacteriaceae</taxon>
        <taxon>Granulicella</taxon>
    </lineage>
</organism>
<dbReference type="RefSeq" id="WP_184260768.1">
    <property type="nucleotide sequence ID" value="NZ_JACHIO010000033.1"/>
</dbReference>
<dbReference type="InterPro" id="IPR002541">
    <property type="entry name" value="Cyt_c_assembly"/>
</dbReference>
<feature type="domain" description="Cytochrome c assembly protein" evidence="10">
    <location>
        <begin position="14"/>
        <end position="175"/>
    </location>
</feature>
<evidence type="ECO:0000256" key="6">
    <source>
        <dbReference type="ARBA" id="ARBA00022748"/>
    </source>
</evidence>
<evidence type="ECO:0000256" key="7">
    <source>
        <dbReference type="ARBA" id="ARBA00022989"/>
    </source>
</evidence>
<evidence type="ECO:0000256" key="1">
    <source>
        <dbReference type="ARBA" id="ARBA00002442"/>
    </source>
</evidence>
<evidence type="ECO:0000256" key="3">
    <source>
        <dbReference type="ARBA" id="ARBA00005840"/>
    </source>
</evidence>
<name>A0A7W7ZW01_9BACT</name>
<evidence type="ECO:0000256" key="5">
    <source>
        <dbReference type="ARBA" id="ARBA00022692"/>
    </source>
</evidence>